<feature type="region of interest" description="Disordered" evidence="2">
    <location>
        <begin position="171"/>
        <end position="214"/>
    </location>
</feature>
<dbReference type="InterPro" id="IPR009057">
    <property type="entry name" value="Homeodomain-like_sf"/>
</dbReference>
<dbReference type="InterPro" id="IPR001005">
    <property type="entry name" value="SANT/Myb"/>
</dbReference>
<dbReference type="Gene3D" id="1.10.10.60">
    <property type="entry name" value="Homeodomain-like"/>
    <property type="match status" value="1"/>
</dbReference>
<evidence type="ECO:0000259" key="3">
    <source>
        <dbReference type="SMART" id="SM00717"/>
    </source>
</evidence>
<dbReference type="PANTHER" id="PTHR31307:SF63">
    <property type="entry name" value="MYB_SANT-LIKE DNA-BINDING DOMAIN-CONTAINING PROTEIN"/>
    <property type="match status" value="1"/>
</dbReference>
<feature type="domain" description="Myb-like" evidence="3">
    <location>
        <begin position="57"/>
        <end position="116"/>
    </location>
</feature>
<keyword evidence="5" id="KW-1185">Reference proteome</keyword>
<dbReference type="PANTHER" id="PTHR31307">
    <property type="entry name" value="TRIHELIX TRANSCRIPTION FACTOR ASIL2"/>
    <property type="match status" value="1"/>
</dbReference>
<accession>A0A653BL95</accession>
<reference evidence="4 5" key="1">
    <citation type="submission" date="2019-01" db="EMBL/GenBank/DDBJ databases">
        <authorList>
            <person name="Sayadi A."/>
        </authorList>
    </citation>
    <scope>NUCLEOTIDE SEQUENCE [LARGE SCALE GENOMIC DNA]</scope>
</reference>
<dbReference type="GO" id="GO:0005634">
    <property type="term" value="C:nucleus"/>
    <property type="evidence" value="ECO:0007669"/>
    <property type="project" value="UniProtKB-SubCell"/>
</dbReference>
<organism evidence="4 5">
    <name type="scientific">Callosobruchus maculatus</name>
    <name type="common">Southern cowpea weevil</name>
    <name type="synonym">Pulse bruchid</name>
    <dbReference type="NCBI Taxonomy" id="64391"/>
    <lineage>
        <taxon>Eukaryota</taxon>
        <taxon>Metazoa</taxon>
        <taxon>Ecdysozoa</taxon>
        <taxon>Arthropoda</taxon>
        <taxon>Hexapoda</taxon>
        <taxon>Insecta</taxon>
        <taxon>Pterygota</taxon>
        <taxon>Neoptera</taxon>
        <taxon>Endopterygota</taxon>
        <taxon>Coleoptera</taxon>
        <taxon>Polyphaga</taxon>
        <taxon>Cucujiformia</taxon>
        <taxon>Chrysomeloidea</taxon>
        <taxon>Chrysomelidae</taxon>
        <taxon>Bruchinae</taxon>
        <taxon>Bruchini</taxon>
        <taxon>Callosobruchus</taxon>
    </lineage>
</organism>
<gene>
    <name evidence="4" type="ORF">CALMAC_LOCUS2007</name>
</gene>
<name>A0A653BL95_CALMS</name>
<dbReference type="OrthoDB" id="6781290at2759"/>
<evidence type="ECO:0000313" key="5">
    <source>
        <dbReference type="Proteomes" id="UP000410492"/>
    </source>
</evidence>
<dbReference type="InterPro" id="IPR044822">
    <property type="entry name" value="Myb_DNA-bind_4"/>
</dbReference>
<dbReference type="EMBL" id="CAACVG010002346">
    <property type="protein sequence ID" value="VEN36371.1"/>
    <property type="molecule type" value="Genomic_DNA"/>
</dbReference>
<dbReference type="InterPro" id="IPR044823">
    <property type="entry name" value="ASIL1/2-like"/>
</dbReference>
<dbReference type="Proteomes" id="UP000410492">
    <property type="component" value="Unassembled WGS sequence"/>
</dbReference>
<evidence type="ECO:0000256" key="2">
    <source>
        <dbReference type="SAM" id="MobiDB-lite"/>
    </source>
</evidence>
<sequence>MELPLTAKDVVTVIDENGQAILVQCKDGNYFYVDEETASQIFNGSESFSEETEKENSRHVWSREEILSLIHLYKEFEDEFKKTTMKNEKVWRMIGEKLKSHTVDQIKNKFKYLKQKYTAKKDNMRDRSSGAKVIHFEFFDEMDSIFGKADNIEPKYLASSLKGAKNCEHMKVGSNEQPSTSHSVLSEPPKKKLKVALQEQQRNAKADEKKQRHDIREKSMQELCSTLVRLSESLNKFSSSIDRFSNSVDKLAEAQNKVFK</sequence>
<dbReference type="SMART" id="SM00717">
    <property type="entry name" value="SANT"/>
    <property type="match status" value="1"/>
</dbReference>
<evidence type="ECO:0000313" key="4">
    <source>
        <dbReference type="EMBL" id="VEN36371.1"/>
    </source>
</evidence>
<protein>
    <recommendedName>
        <fullName evidence="3">Myb-like domain-containing protein</fullName>
    </recommendedName>
</protein>
<dbReference type="SUPFAM" id="SSF46689">
    <property type="entry name" value="Homeodomain-like"/>
    <property type="match status" value="1"/>
</dbReference>
<evidence type="ECO:0000256" key="1">
    <source>
        <dbReference type="ARBA" id="ARBA00004123"/>
    </source>
</evidence>
<feature type="compositionally biased region" description="Basic and acidic residues" evidence="2">
    <location>
        <begin position="202"/>
        <end position="214"/>
    </location>
</feature>
<comment type="subcellular location">
    <subcellularLocation>
        <location evidence="1">Nucleus</location>
    </subcellularLocation>
</comment>
<proteinExistence type="predicted"/>
<dbReference type="Pfam" id="PF13837">
    <property type="entry name" value="Myb_DNA-bind_4"/>
    <property type="match status" value="1"/>
</dbReference>
<feature type="compositionally biased region" description="Polar residues" evidence="2">
    <location>
        <begin position="174"/>
        <end position="184"/>
    </location>
</feature>
<dbReference type="AlphaFoldDB" id="A0A653BL95"/>